<dbReference type="Gene3D" id="3.10.10.10">
    <property type="entry name" value="HIV Type 1 Reverse Transcriptase, subunit A, domain 1"/>
    <property type="match status" value="1"/>
</dbReference>
<protein>
    <submittedName>
        <fullName evidence="3">Uncharacterized protein</fullName>
    </submittedName>
</protein>
<feature type="domain" description="G-patch" evidence="1">
    <location>
        <begin position="1159"/>
        <end position="1205"/>
    </location>
</feature>
<feature type="domain" description="Integrase catalytic" evidence="2">
    <location>
        <begin position="1760"/>
        <end position="1933"/>
    </location>
</feature>
<dbReference type="GO" id="GO:0003676">
    <property type="term" value="F:nucleic acid binding"/>
    <property type="evidence" value="ECO:0007669"/>
    <property type="project" value="InterPro"/>
</dbReference>
<dbReference type="PANTHER" id="PTHR48475:SF1">
    <property type="entry name" value="RNASE H TYPE-1 DOMAIN-CONTAINING PROTEIN"/>
    <property type="match status" value="1"/>
</dbReference>
<dbReference type="Gene3D" id="2.40.70.10">
    <property type="entry name" value="Acid Proteases"/>
    <property type="match status" value="1"/>
</dbReference>
<evidence type="ECO:0000259" key="1">
    <source>
        <dbReference type="PROSITE" id="PS50174"/>
    </source>
</evidence>
<dbReference type="GO" id="GO:0004523">
    <property type="term" value="F:RNA-DNA hybrid ribonuclease activity"/>
    <property type="evidence" value="ECO:0007669"/>
    <property type="project" value="InterPro"/>
</dbReference>
<dbReference type="CDD" id="cd00303">
    <property type="entry name" value="retropepsin_like"/>
    <property type="match status" value="1"/>
</dbReference>
<dbReference type="Pfam" id="PF13456">
    <property type="entry name" value="RVT_3"/>
    <property type="match status" value="1"/>
</dbReference>
<dbReference type="PROSITE" id="PS50174">
    <property type="entry name" value="G_PATCH"/>
    <property type="match status" value="1"/>
</dbReference>
<dbReference type="InterPro" id="IPR000467">
    <property type="entry name" value="G_patch_dom"/>
</dbReference>
<dbReference type="SMART" id="SM00443">
    <property type="entry name" value="G_patch"/>
    <property type="match status" value="1"/>
</dbReference>
<dbReference type="InterPro" id="IPR041577">
    <property type="entry name" value="RT_RNaseH_2"/>
</dbReference>
<organism evidence="3 4">
    <name type="scientific">Rubroshorea leprosula</name>
    <dbReference type="NCBI Taxonomy" id="152421"/>
    <lineage>
        <taxon>Eukaryota</taxon>
        <taxon>Viridiplantae</taxon>
        <taxon>Streptophyta</taxon>
        <taxon>Embryophyta</taxon>
        <taxon>Tracheophyta</taxon>
        <taxon>Spermatophyta</taxon>
        <taxon>Magnoliopsida</taxon>
        <taxon>eudicotyledons</taxon>
        <taxon>Gunneridae</taxon>
        <taxon>Pentapetalae</taxon>
        <taxon>rosids</taxon>
        <taxon>malvids</taxon>
        <taxon>Malvales</taxon>
        <taxon>Dipterocarpaceae</taxon>
        <taxon>Rubroshorea</taxon>
    </lineage>
</organism>
<dbReference type="InterPro" id="IPR002156">
    <property type="entry name" value="RNaseH_domain"/>
</dbReference>
<dbReference type="SUPFAM" id="SSF53098">
    <property type="entry name" value="Ribonuclease H-like"/>
    <property type="match status" value="2"/>
</dbReference>
<dbReference type="Pfam" id="PF24924">
    <property type="entry name" value="DUF7745"/>
    <property type="match status" value="2"/>
</dbReference>
<dbReference type="InterPro" id="IPR012337">
    <property type="entry name" value="RNaseH-like_sf"/>
</dbReference>
<proteinExistence type="predicted"/>
<dbReference type="Gene3D" id="3.30.420.10">
    <property type="entry name" value="Ribonuclease H-like superfamily/Ribonuclease H"/>
    <property type="match status" value="2"/>
</dbReference>
<comment type="caution">
    <text evidence="3">The sequence shown here is derived from an EMBL/GenBank/DDBJ whole genome shotgun (WGS) entry which is preliminary data.</text>
</comment>
<dbReference type="InterPro" id="IPR021109">
    <property type="entry name" value="Peptidase_aspartic_dom_sf"/>
</dbReference>
<evidence type="ECO:0000259" key="2">
    <source>
        <dbReference type="PROSITE" id="PS50994"/>
    </source>
</evidence>
<sequence length="1959" mass="222281">MAAYFCTLNKDTTRQRKRLGEDVTSHSTANKAKELVFSVDTSKPDLKLLKEAYGLLSSREKHDFEVQFWCIGDLLSVVSDWNLFRAMLKFYVPQYQAFVFPQFELVPTIDEYHHFLRCSPTVDSFTFTPQAQHLKFTLEKVQEMLQAMWRNLWHGDLPYLCQDHCTYVGSFFEQLLHTSAFNPASIVVTRTLWAMKEIRAKRSSRFSSCIDLFTAWAHGHLKGPQFEALFSIPVKDRKTENWHRSLLAAIVNDVGFVLPTWNATQYLATLEGHHSIPLLGIHGGVTYSMELASCQFGKAQSILYLDDTLQSHFDYMSSPAIVSKAHEVWEKCRMLPIWKENGTRPQYEQWRSSWIAKLSLPWEVTNTKNSIIMYLTTKLKPSHAQRCQLLEKYDELALNHELLKRGKELSDQQVVKGLLIIAPRRKFFKKRRSPYLLRSRVIKMSEENAATNLEKSVVDERVDKLEATVQTMAATLQTISLTLSTLTTGSVPSPASLILTILVPPVPTITPSNHAKDPIVTQLQFPPIYENQPLVGESSSHAPQISSLPFEASYPPFEINNPTLPITSPLTLSIPPLMGQVPAIQPNPSIVMLRPALKDGKSRETNFKFKQPDFDKYDGSGCPYVHLQMYARKMAPYANDERVFIHYFQDNLSGPTSVWFSTLDKKNIHTFKDVSQALMKQYEYNMNLAPTRDGLQKITKKSNETFKEFAQRWRSEAAKVIPPLTNSEICSLFIKSTTGTFCAWPAPCVGYPFAQLVIVGEQIEEGLKAGMIMDFQTIQRSRQFTKLPIPYSEVLKQLVAVGLMQTVQANPVQPPYPYGYDPQAKYLIDEGKLQLDETKSVPNITQNPLPPHGAPTMNIIALDEVDRPVLENAGSWSLNELFVVLIEYDIIQPIAQRSLNVLPMMIDDAVTCPYHSNMKGHAFESLVGKTSFVVMPQCSTILNSIANDVSNMNRSGRCYVSPEVGESRRASLKSKDIGIEEMPEESPKKLVSENEVAEFLNILRKNDEIPNEGNGHTKALHISAQCKMMNVPHVLIDNGSALNVIPMTVLKQLKVDESHINQCNTVVRAFDRTKRNVVGKIELLVEIGPVTFDVDFFVMDISPAFNMLLGRPWMHVIGAVPSTLHQKVKYIVNGVLVTCAAASYIHPKFRGKWAEMAKLARVATKIMLACHYQLGEGLGLNGQGILEPIQVIEAWGSFGLGYKPKKEDWQRMHAIKAEKRLAKLQGKDPRDEPILLEIGECSKQAKFEEVVVEDITDQVCSDNEEDSFGFNNLFGPANMIDPKEKWRRMLVESAFMEKHPNFHLVHHAKAPMGSHESVLLETVKEELLYDSWGNLTVNALDEEELEFDKGISLVNGSSQANWIAQAKLRRMKPEVLLKVKEEVQKLLDVNFIEVVMYSGWVANIVPVMKKDGRVRVCVDYRDLNKASPKDDFPLPHIQILLDNAAKNARFSFVDGYSGKDNPHTGNDQCQQAFDKIKEHLKNPPILVPPTDKRPFILYITVLEESMGAVLVQHDDLGKKERVIYYLSKKFNDCESKYSPLETTCCALAWTSKKLRHYMLTNTTYLLSRMDPIKFIFEKPTLSGRISRWHMLLFEFDIVYTTQKTIKGQAIVDHLAEHAAEDYEPIDWDFPDEEILVVEEESDSDNWKLFFDEAVNQLGCGLGVVLVSPKGDHFPIAIKLDFACTNNIVEYEASLIICQTNGDWQTKDPKLIPYHQYLETVIKKFRFISLNHMPHTKNQFADTLATLASVIQISHDDFLQNGEYPLHASEVNKKTIKKLAASYFLSGNTLYKRSVDITLLRFVDETEAKQVMTEVHEGICGTHANGRMLGKKILRARYGQPEAIIIDNASILNNDMMTMLCNQFKIKHLNSSLYRPKMNGVVEATNKNIKKILAKMTVTYKDWHEMLPYGLHAYRTSICTSTRATPYSLVYGMEVVLPIELEIPSMRILSDSGIEDEDLI</sequence>
<dbReference type="PROSITE" id="PS50994">
    <property type="entry name" value="INTEGRASE"/>
    <property type="match status" value="1"/>
</dbReference>
<reference evidence="3 4" key="1">
    <citation type="journal article" date="2021" name="Commun. Biol.">
        <title>The genome of Shorea leprosula (Dipterocarpaceae) highlights the ecological relevance of drought in aseasonal tropical rainforests.</title>
        <authorList>
            <person name="Ng K.K.S."/>
            <person name="Kobayashi M.J."/>
            <person name="Fawcett J.A."/>
            <person name="Hatakeyama M."/>
            <person name="Paape T."/>
            <person name="Ng C.H."/>
            <person name="Ang C.C."/>
            <person name="Tnah L.H."/>
            <person name="Lee C.T."/>
            <person name="Nishiyama T."/>
            <person name="Sese J."/>
            <person name="O'Brien M.J."/>
            <person name="Copetti D."/>
            <person name="Mohd Noor M.I."/>
            <person name="Ong R.C."/>
            <person name="Putra M."/>
            <person name="Sireger I.Z."/>
            <person name="Indrioko S."/>
            <person name="Kosugi Y."/>
            <person name="Izuno A."/>
            <person name="Isagi Y."/>
            <person name="Lee S.L."/>
            <person name="Shimizu K.K."/>
        </authorList>
    </citation>
    <scope>NUCLEOTIDE SEQUENCE [LARGE SCALE GENOMIC DNA]</scope>
    <source>
        <strain evidence="3">214</strain>
    </source>
</reference>
<dbReference type="InterPro" id="IPR056647">
    <property type="entry name" value="DUF7745"/>
</dbReference>
<dbReference type="CDD" id="cd09279">
    <property type="entry name" value="RNase_HI_like"/>
    <property type="match status" value="1"/>
</dbReference>
<name>A0AAV5LS85_9ROSI</name>
<dbReference type="GO" id="GO:0015074">
    <property type="term" value="P:DNA integration"/>
    <property type="evidence" value="ECO:0007669"/>
    <property type="project" value="InterPro"/>
</dbReference>
<dbReference type="InterPro" id="IPR005162">
    <property type="entry name" value="Retrotrans_gag_dom"/>
</dbReference>
<dbReference type="InterPro" id="IPR001584">
    <property type="entry name" value="Integrase_cat-core"/>
</dbReference>
<dbReference type="Gene3D" id="3.10.20.370">
    <property type="match status" value="1"/>
</dbReference>
<dbReference type="Pfam" id="PF01585">
    <property type="entry name" value="G-patch"/>
    <property type="match status" value="1"/>
</dbReference>
<gene>
    <name evidence="3" type="ORF">SLEP1_g47985</name>
</gene>
<dbReference type="Pfam" id="PF17919">
    <property type="entry name" value="RT_RNaseH_2"/>
    <property type="match status" value="1"/>
</dbReference>
<dbReference type="EMBL" id="BPVZ01000140">
    <property type="protein sequence ID" value="GKV40326.1"/>
    <property type="molecule type" value="Genomic_DNA"/>
</dbReference>
<dbReference type="InterPro" id="IPR036397">
    <property type="entry name" value="RNaseH_sf"/>
</dbReference>
<evidence type="ECO:0000313" key="3">
    <source>
        <dbReference type="EMBL" id="GKV40326.1"/>
    </source>
</evidence>
<dbReference type="Pfam" id="PF03732">
    <property type="entry name" value="Retrotrans_gag"/>
    <property type="match status" value="1"/>
</dbReference>
<dbReference type="SUPFAM" id="SSF56672">
    <property type="entry name" value="DNA/RNA polymerases"/>
    <property type="match status" value="1"/>
</dbReference>
<dbReference type="InterPro" id="IPR043502">
    <property type="entry name" value="DNA/RNA_pol_sf"/>
</dbReference>
<dbReference type="PANTHER" id="PTHR48475">
    <property type="entry name" value="RIBONUCLEASE H"/>
    <property type="match status" value="1"/>
</dbReference>
<accession>A0AAV5LS85</accession>
<keyword evidence="4" id="KW-1185">Reference proteome</keyword>
<dbReference type="Proteomes" id="UP001054252">
    <property type="component" value="Unassembled WGS sequence"/>
</dbReference>
<evidence type="ECO:0000313" key="4">
    <source>
        <dbReference type="Proteomes" id="UP001054252"/>
    </source>
</evidence>